<protein>
    <submittedName>
        <fullName evidence="4">DUF4429 domain-containing protein</fullName>
    </submittedName>
</protein>
<dbReference type="InterPro" id="IPR027860">
    <property type="entry name" value="DUF4429"/>
</dbReference>
<feature type="compositionally biased region" description="Low complexity" evidence="1">
    <location>
        <begin position="297"/>
        <end position="313"/>
    </location>
</feature>
<name>A0ABX8C848_9ACTN</name>
<dbReference type="RefSeq" id="WP_212642876.1">
    <property type="nucleotide sequence ID" value="NZ_CP074132.1"/>
</dbReference>
<gene>
    <name evidence="4" type="ORF">KGD83_05845</name>
</gene>
<feature type="domain" description="DUF4429" evidence="3">
    <location>
        <begin position="140"/>
        <end position="230"/>
    </location>
</feature>
<evidence type="ECO:0000313" key="4">
    <source>
        <dbReference type="EMBL" id="QUX30070.1"/>
    </source>
</evidence>
<evidence type="ECO:0000259" key="2">
    <source>
        <dbReference type="Pfam" id="PF09851"/>
    </source>
</evidence>
<reference evidence="5" key="1">
    <citation type="submission" date="2021-05" db="EMBL/GenBank/DDBJ databases">
        <title>Direct Submission.</title>
        <authorList>
            <person name="Li K."/>
            <person name="Gao J."/>
        </authorList>
    </citation>
    <scope>NUCLEOTIDE SEQUENCE [LARGE SCALE GENOMIC DNA]</scope>
    <source>
        <strain evidence="5">HDS12</strain>
    </source>
</reference>
<feature type="region of interest" description="Disordered" evidence="1">
    <location>
        <begin position="273"/>
        <end position="322"/>
    </location>
</feature>
<dbReference type="Proteomes" id="UP000678016">
    <property type="component" value="Chromosome"/>
</dbReference>
<sequence>MDDLRGNQAVWRFDGETVAIRYEAQGWFKDPLLKRIGQLELPVAAIAEVDFQPGAGPRKGWLLQLRLHERTDPYAAVGAMLKEKSQPFRLTGQASGELVAEYLADQIRFAAEQSGPPAPDTAVRLVPRLPFHIQTSEGTATLDGSTVRLVWSGGEAGGRKRRAQRREYDLSEITGVDWAPSDGWEWGYMRLVTADTGGKDTGKPKQDLHALVAEEGAEGYDTLLMAAAVTAHVWAAEASGPGGRDGRGVAARLRDPRWWLDAAVRSTDQLRSLSAGSAAPNADAGVDTGEGAGPGAGPAAEGGTAPALRAGAAAEEESGRPDTEWIFRQIESLGELHARGLLTDEEFSAKKAELLGRI</sequence>
<organism evidence="4 5">
    <name type="scientific">Nocardiopsis akebiae</name>
    <dbReference type="NCBI Taxonomy" id="2831968"/>
    <lineage>
        <taxon>Bacteria</taxon>
        <taxon>Bacillati</taxon>
        <taxon>Actinomycetota</taxon>
        <taxon>Actinomycetes</taxon>
        <taxon>Streptosporangiales</taxon>
        <taxon>Nocardiopsidaceae</taxon>
        <taxon>Nocardiopsis</taxon>
    </lineage>
</organism>
<feature type="domain" description="SHOCT" evidence="2">
    <location>
        <begin position="329"/>
        <end position="355"/>
    </location>
</feature>
<dbReference type="Pfam" id="PF09851">
    <property type="entry name" value="SHOCT"/>
    <property type="match status" value="1"/>
</dbReference>
<evidence type="ECO:0000259" key="3">
    <source>
        <dbReference type="Pfam" id="PF14472"/>
    </source>
</evidence>
<proteinExistence type="predicted"/>
<keyword evidence="5" id="KW-1185">Reference proteome</keyword>
<accession>A0ABX8C848</accession>
<dbReference type="EMBL" id="CP074132">
    <property type="protein sequence ID" value="QUX30070.1"/>
    <property type="molecule type" value="Genomic_DNA"/>
</dbReference>
<evidence type="ECO:0000313" key="5">
    <source>
        <dbReference type="Proteomes" id="UP000678016"/>
    </source>
</evidence>
<evidence type="ECO:0000256" key="1">
    <source>
        <dbReference type="SAM" id="MobiDB-lite"/>
    </source>
</evidence>
<dbReference type="InterPro" id="IPR018649">
    <property type="entry name" value="SHOCT"/>
</dbReference>
<dbReference type="Pfam" id="PF14472">
    <property type="entry name" value="DUF4429"/>
    <property type="match status" value="2"/>
</dbReference>
<feature type="domain" description="DUF4429" evidence="3">
    <location>
        <begin position="11"/>
        <end position="108"/>
    </location>
</feature>